<proteinExistence type="inferred from homology"/>
<dbReference type="PANTHER" id="PTHR12001:SF85">
    <property type="entry name" value="SHORT CHAIN ISOPRENYL DIPHOSPHATE SYNTHASE"/>
    <property type="match status" value="1"/>
</dbReference>
<evidence type="ECO:0000256" key="3">
    <source>
        <dbReference type="ARBA" id="ARBA00022679"/>
    </source>
</evidence>
<name>A0ABQ3I2C4_9SPHI</name>
<dbReference type="InterPro" id="IPR033749">
    <property type="entry name" value="Polyprenyl_synt_CS"/>
</dbReference>
<evidence type="ECO:0000256" key="2">
    <source>
        <dbReference type="ARBA" id="ARBA00006706"/>
    </source>
</evidence>
<reference evidence="8" key="1">
    <citation type="journal article" date="2019" name="Int. J. Syst. Evol. Microbiol.">
        <title>The Global Catalogue of Microorganisms (GCM) 10K type strain sequencing project: providing services to taxonomists for standard genome sequencing and annotation.</title>
        <authorList>
            <consortium name="The Broad Institute Genomics Platform"/>
            <consortium name="The Broad Institute Genome Sequencing Center for Infectious Disease"/>
            <person name="Wu L."/>
            <person name="Ma J."/>
        </authorList>
    </citation>
    <scope>NUCLEOTIDE SEQUENCE [LARGE SCALE GENOMIC DNA]</scope>
    <source>
        <strain evidence="8">CGMCC 1.12966</strain>
    </source>
</reference>
<comment type="cofactor">
    <cofactor evidence="1">
        <name>Mg(2+)</name>
        <dbReference type="ChEBI" id="CHEBI:18420"/>
    </cofactor>
</comment>
<dbReference type="CDD" id="cd00685">
    <property type="entry name" value="Trans_IPPS_HT"/>
    <property type="match status" value="1"/>
</dbReference>
<dbReference type="RefSeq" id="WP_189627363.1">
    <property type="nucleotide sequence ID" value="NZ_BNAF01000011.1"/>
</dbReference>
<dbReference type="InterPro" id="IPR000092">
    <property type="entry name" value="Polyprenyl_synt"/>
</dbReference>
<evidence type="ECO:0000256" key="1">
    <source>
        <dbReference type="ARBA" id="ARBA00001946"/>
    </source>
</evidence>
<evidence type="ECO:0000313" key="7">
    <source>
        <dbReference type="EMBL" id="GHE43429.1"/>
    </source>
</evidence>
<evidence type="ECO:0000256" key="4">
    <source>
        <dbReference type="ARBA" id="ARBA00022723"/>
    </source>
</evidence>
<accession>A0ABQ3I2C4</accession>
<evidence type="ECO:0000256" key="5">
    <source>
        <dbReference type="ARBA" id="ARBA00022842"/>
    </source>
</evidence>
<keyword evidence="4" id="KW-0479">Metal-binding</keyword>
<gene>
    <name evidence="7" type="ORF">GCM10017764_28400</name>
</gene>
<organism evidence="7 8">
    <name type="scientific">Sphingobacterium griseoflavum</name>
    <dbReference type="NCBI Taxonomy" id="1474952"/>
    <lineage>
        <taxon>Bacteria</taxon>
        <taxon>Pseudomonadati</taxon>
        <taxon>Bacteroidota</taxon>
        <taxon>Sphingobacteriia</taxon>
        <taxon>Sphingobacteriales</taxon>
        <taxon>Sphingobacteriaceae</taxon>
        <taxon>Sphingobacterium</taxon>
    </lineage>
</organism>
<dbReference type="EMBL" id="BNAF01000011">
    <property type="protein sequence ID" value="GHE43429.1"/>
    <property type="molecule type" value="Genomic_DNA"/>
</dbReference>
<keyword evidence="3 6" id="KW-0808">Transferase</keyword>
<dbReference type="Proteomes" id="UP000620550">
    <property type="component" value="Unassembled WGS sequence"/>
</dbReference>
<dbReference type="InterPro" id="IPR008949">
    <property type="entry name" value="Isoprenoid_synthase_dom_sf"/>
</dbReference>
<dbReference type="PANTHER" id="PTHR12001">
    <property type="entry name" value="GERANYLGERANYL PYROPHOSPHATE SYNTHASE"/>
    <property type="match status" value="1"/>
</dbReference>
<dbReference type="PROSITE" id="PS00723">
    <property type="entry name" value="POLYPRENYL_SYNTHASE_1"/>
    <property type="match status" value="1"/>
</dbReference>
<evidence type="ECO:0000313" key="8">
    <source>
        <dbReference type="Proteomes" id="UP000620550"/>
    </source>
</evidence>
<dbReference type="SUPFAM" id="SSF48576">
    <property type="entry name" value="Terpenoid synthases"/>
    <property type="match status" value="1"/>
</dbReference>
<comment type="similarity">
    <text evidence="2 6">Belongs to the FPP/GGPP synthase family.</text>
</comment>
<dbReference type="SFLD" id="SFLDS00005">
    <property type="entry name" value="Isoprenoid_Synthase_Type_I"/>
    <property type="match status" value="1"/>
</dbReference>
<protein>
    <submittedName>
        <fullName evidence="7">Isoprenyl synthetase</fullName>
    </submittedName>
</protein>
<dbReference type="Pfam" id="PF00348">
    <property type="entry name" value="polyprenyl_synt"/>
    <property type="match status" value="1"/>
</dbReference>
<keyword evidence="5" id="KW-0460">Magnesium</keyword>
<dbReference type="Gene3D" id="1.10.600.10">
    <property type="entry name" value="Farnesyl Diphosphate Synthase"/>
    <property type="match status" value="1"/>
</dbReference>
<keyword evidence="8" id="KW-1185">Reference proteome</keyword>
<comment type="caution">
    <text evidence="7">The sequence shown here is derived from an EMBL/GenBank/DDBJ whole genome shotgun (WGS) entry which is preliminary data.</text>
</comment>
<evidence type="ECO:0000256" key="6">
    <source>
        <dbReference type="RuleBase" id="RU004466"/>
    </source>
</evidence>
<dbReference type="PROSITE" id="PS00444">
    <property type="entry name" value="POLYPRENYL_SYNTHASE_2"/>
    <property type="match status" value="1"/>
</dbReference>
<sequence length="325" mass="36707">MFQNLVHAKIFQSYIEQSQFPTAPSNLYDPIRYILSLSGKRIRPMLVSMGTALFDEKQVEASLPASTAIEYFHNFSLIHDDIMDKAPLRRGKQTVHQKWNDSVAILSGDALLVKAYEELAKCPADKMVPLLQLFNRTALAVCEGQQYDMDFEIRPDVSEDEYIEMIRLKTSVLLGCALQMGAIIGGAGKDEQELLYDFGVNLGIAFQLQDDLLDVYGDPNTFGKQVGGDILSNKKTILFIQLQKKLQGNDLQLFEHLLACDVQQEPDKVAKMQTLYAKYDIQNIGLALKEEFTALAYDRLRAISVEESKKDQLFSLADALMHRQQ</sequence>
<dbReference type="SFLD" id="SFLDG01017">
    <property type="entry name" value="Polyprenyl_Transferase_Like"/>
    <property type="match status" value="1"/>
</dbReference>